<dbReference type="EC" id="3.1.4.46" evidence="2"/>
<dbReference type="PROSITE" id="PS51704">
    <property type="entry name" value="GP_PDE"/>
    <property type="match status" value="1"/>
</dbReference>
<dbReference type="GO" id="GO:0008889">
    <property type="term" value="F:glycerophosphodiester phosphodiesterase activity"/>
    <property type="evidence" value="ECO:0007669"/>
    <property type="project" value="UniProtKB-EC"/>
</dbReference>
<dbReference type="GO" id="GO:0005886">
    <property type="term" value="C:plasma membrane"/>
    <property type="evidence" value="ECO:0007669"/>
    <property type="project" value="TreeGrafter"/>
</dbReference>
<dbReference type="EMBL" id="JACHCC010000008">
    <property type="protein sequence ID" value="MBB6501125.1"/>
    <property type="molecule type" value="Genomic_DNA"/>
</dbReference>
<sequence>MDLKRTIFATMFSCLSLFVSGQQITATLPESKHDLVVIAHRGSHLVKPENTIAAIEEAIQLGADYVEIDLRTTRDGYLVLSHNESVDQQTNGKGKVRDLKLEEIQKLTVNSKDGMIYRVPVFSEVLKTCKNKINIYLDFKDADVEQAYREIKAAGMEKQILVYLNKAGQGEDWKRIAPKIPLMAGIPVNIRTKEDLKVFLQKTNIQASDRLADPMLMPALKENGISVFLDVQNGIEDPARWDAALNKGVQGLQTDHPAALIQYLKDHKLRHEVIVTPAKQ</sequence>
<name>A0A7X0MKV7_9SPHI</name>
<evidence type="ECO:0000313" key="2">
    <source>
        <dbReference type="EMBL" id="MBB6501125.1"/>
    </source>
</evidence>
<dbReference type="PANTHER" id="PTHR46320:SF1">
    <property type="entry name" value="GLYCEROPHOSPHODIESTER PHOSPHODIESTERASE 1"/>
    <property type="match status" value="1"/>
</dbReference>
<accession>A0A7X0MKV7</accession>
<protein>
    <submittedName>
        <fullName evidence="2">Glycerophosphoryl diester phosphodiesterase</fullName>
        <ecNumber evidence="2">3.1.4.46</ecNumber>
    </submittedName>
</protein>
<dbReference type="RefSeq" id="WP_184626548.1">
    <property type="nucleotide sequence ID" value="NZ_JACHCC010000008.1"/>
</dbReference>
<dbReference type="SUPFAM" id="SSF51695">
    <property type="entry name" value="PLC-like phosphodiesterases"/>
    <property type="match status" value="1"/>
</dbReference>
<reference evidence="2 3" key="1">
    <citation type="submission" date="2020-08" db="EMBL/GenBank/DDBJ databases">
        <title>Genomic Encyclopedia of Type Strains, Phase IV (KMG-V): Genome sequencing to study the core and pangenomes of soil and plant-associated prokaryotes.</title>
        <authorList>
            <person name="Whitman W."/>
        </authorList>
    </citation>
    <scope>NUCLEOTIDE SEQUENCE [LARGE SCALE GENOMIC DNA]</scope>
    <source>
        <strain evidence="2 3">M2T3</strain>
    </source>
</reference>
<dbReference type="Gene3D" id="3.20.20.190">
    <property type="entry name" value="Phosphatidylinositol (PI) phosphodiesterase"/>
    <property type="match status" value="1"/>
</dbReference>
<dbReference type="AlphaFoldDB" id="A0A7X0MKV7"/>
<feature type="domain" description="GP-PDE" evidence="1">
    <location>
        <begin position="35"/>
        <end position="264"/>
    </location>
</feature>
<keyword evidence="2" id="KW-0378">Hydrolase</keyword>
<evidence type="ECO:0000259" key="1">
    <source>
        <dbReference type="PROSITE" id="PS51704"/>
    </source>
</evidence>
<dbReference type="GO" id="GO:0070291">
    <property type="term" value="P:N-acylethanolamine metabolic process"/>
    <property type="evidence" value="ECO:0007669"/>
    <property type="project" value="TreeGrafter"/>
</dbReference>
<evidence type="ECO:0000313" key="3">
    <source>
        <dbReference type="Proteomes" id="UP000521017"/>
    </source>
</evidence>
<dbReference type="Proteomes" id="UP000521017">
    <property type="component" value="Unassembled WGS sequence"/>
</dbReference>
<dbReference type="InterPro" id="IPR017946">
    <property type="entry name" value="PLC-like_Pdiesterase_TIM-brl"/>
</dbReference>
<proteinExistence type="predicted"/>
<dbReference type="GO" id="GO:0006644">
    <property type="term" value="P:phospholipid metabolic process"/>
    <property type="evidence" value="ECO:0007669"/>
    <property type="project" value="TreeGrafter"/>
</dbReference>
<dbReference type="GO" id="GO:0006580">
    <property type="term" value="P:ethanolamine metabolic process"/>
    <property type="evidence" value="ECO:0007669"/>
    <property type="project" value="TreeGrafter"/>
</dbReference>
<dbReference type="InterPro" id="IPR030395">
    <property type="entry name" value="GP_PDE_dom"/>
</dbReference>
<comment type="caution">
    <text evidence="2">The sequence shown here is derived from an EMBL/GenBank/DDBJ whole genome shotgun (WGS) entry which is preliminary data.</text>
</comment>
<dbReference type="CDD" id="cd08566">
    <property type="entry name" value="GDPD_AtGDE_like"/>
    <property type="match status" value="1"/>
</dbReference>
<organism evidence="2 3">
    <name type="scientific">Pedobacter cryoconitis</name>
    <dbReference type="NCBI Taxonomy" id="188932"/>
    <lineage>
        <taxon>Bacteria</taxon>
        <taxon>Pseudomonadati</taxon>
        <taxon>Bacteroidota</taxon>
        <taxon>Sphingobacteriia</taxon>
        <taxon>Sphingobacteriales</taxon>
        <taxon>Sphingobacteriaceae</taxon>
        <taxon>Pedobacter</taxon>
    </lineage>
</organism>
<gene>
    <name evidence="2" type="ORF">HDF25_003288</name>
</gene>
<dbReference type="Pfam" id="PF03009">
    <property type="entry name" value="GDPD"/>
    <property type="match status" value="1"/>
</dbReference>
<dbReference type="PANTHER" id="PTHR46320">
    <property type="entry name" value="GLYCEROPHOSPHODIESTER PHOSPHODIESTERASE 1"/>
    <property type="match status" value="1"/>
</dbReference>